<evidence type="ECO:0000313" key="2">
    <source>
        <dbReference type="EMBL" id="AUB84764.1"/>
    </source>
</evidence>
<sequence length="445" mass="49283">MRQTAVLPPAAQAKPLTPADAVMLDGLQRAAFDYFPRHTNRANGLVADTSRPGSHASIAVVGFALSVYPVGVERGWMTRADALQRSLAALRFFRDSDQSGTPDSTGYRGFYFHFLHLDRGTRAWRCEVSLIDTALLLAGMITAAAYFTADTTDEAELRALADTLYRRVDWCWAQRKGATVVHGWRPERGFLKYGWEGYSEAILLYTLGLGSPTHPLTEASFAVWTGTYRWENLYGIDYLYAGPLFIHQFPHAWIDLRGIRDDVMREKRCDYFENSRRATYVQRAYAIRNPRGFVGYGEDAWGLSAGDGPRAPRQRIAGRRQSFYGYAARGVPYGPDDGTLAGPSVVASLVFAPEIALPAIRRMLARGSATDDRAARAGGFNDTVHGGWVSAGTFGLDQGLIVLMIENFRTGLLWRLLRGSVTIRTGLHRAGFRGGWLAEASPNVR</sequence>
<protein>
    <recommendedName>
        <fullName evidence="1">Glycoamylase-like domain-containing protein</fullName>
    </recommendedName>
</protein>
<dbReference type="InterPro" id="IPR019282">
    <property type="entry name" value="Glycoamylase-like_cons_dom"/>
</dbReference>
<name>A0A2K8UGQ5_9GAMM</name>
<organism evidence="2 3">
    <name type="scientific">Candidatus Thiodictyon syntrophicum</name>
    <dbReference type="NCBI Taxonomy" id="1166950"/>
    <lineage>
        <taxon>Bacteria</taxon>
        <taxon>Pseudomonadati</taxon>
        <taxon>Pseudomonadota</taxon>
        <taxon>Gammaproteobacteria</taxon>
        <taxon>Chromatiales</taxon>
        <taxon>Chromatiaceae</taxon>
        <taxon>Thiodictyon</taxon>
    </lineage>
</organism>
<accession>A0A2K8UGQ5</accession>
<dbReference type="Gene3D" id="1.50.10.140">
    <property type="match status" value="1"/>
</dbReference>
<dbReference type="KEGG" id="tsy:THSYN_13470"/>
<reference evidence="2 3" key="1">
    <citation type="submission" date="2017-03" db="EMBL/GenBank/DDBJ databases">
        <title>Complete genome sequence of Candidatus 'Thiodictyon syntrophicum' sp. nov. strain Cad16T, a photolithoautotroph purple sulfur bacterium isolated from an alpine meromictic lake.</title>
        <authorList>
            <person name="Luedin S.M."/>
            <person name="Pothier J.F."/>
            <person name="Danza F."/>
            <person name="Storelli N."/>
            <person name="Wittwer M."/>
            <person name="Tonolla M."/>
        </authorList>
    </citation>
    <scope>NUCLEOTIDE SEQUENCE [LARGE SCALE GENOMIC DNA]</scope>
    <source>
        <strain evidence="2 3">Cad16T</strain>
    </source>
</reference>
<dbReference type="Pfam" id="PF10091">
    <property type="entry name" value="Glycoamylase"/>
    <property type="match status" value="1"/>
</dbReference>
<feature type="domain" description="Glycoamylase-like" evidence="1">
    <location>
        <begin position="192"/>
        <end position="418"/>
    </location>
</feature>
<gene>
    <name evidence="2" type="ORF">THSYN_13470</name>
</gene>
<dbReference type="AlphaFoldDB" id="A0A2K8UGQ5"/>
<dbReference type="InterPro" id="IPR016883">
    <property type="entry name" value="UCP028431"/>
</dbReference>
<dbReference type="OrthoDB" id="5937621at2"/>
<keyword evidence="3" id="KW-1185">Reference proteome</keyword>
<dbReference type="PIRSF" id="PIRSF028431">
    <property type="entry name" value="UCP028431"/>
    <property type="match status" value="1"/>
</dbReference>
<proteinExistence type="predicted"/>
<dbReference type="EMBL" id="CP020370">
    <property type="protein sequence ID" value="AUB84764.1"/>
    <property type="molecule type" value="Genomic_DNA"/>
</dbReference>
<evidence type="ECO:0000313" key="3">
    <source>
        <dbReference type="Proteomes" id="UP000232638"/>
    </source>
</evidence>
<evidence type="ECO:0000259" key="1">
    <source>
        <dbReference type="Pfam" id="PF10091"/>
    </source>
</evidence>
<dbReference type="Proteomes" id="UP000232638">
    <property type="component" value="Chromosome"/>
</dbReference>